<keyword evidence="10" id="KW-1185">Reference proteome</keyword>
<evidence type="ECO:0000256" key="7">
    <source>
        <dbReference type="SAM" id="MobiDB-lite"/>
    </source>
</evidence>
<dbReference type="PRINTS" id="PR00053">
    <property type="entry name" value="FORKHEAD"/>
</dbReference>
<dbReference type="GO" id="GO:0000987">
    <property type="term" value="F:cis-regulatory region sequence-specific DNA binding"/>
    <property type="evidence" value="ECO:0007669"/>
    <property type="project" value="TreeGrafter"/>
</dbReference>
<evidence type="ECO:0000256" key="2">
    <source>
        <dbReference type="ARBA" id="ARBA00023015"/>
    </source>
</evidence>
<feature type="DNA-binding region" description="Fork-head" evidence="6">
    <location>
        <begin position="112"/>
        <end position="224"/>
    </location>
</feature>
<evidence type="ECO:0000256" key="3">
    <source>
        <dbReference type="ARBA" id="ARBA00023125"/>
    </source>
</evidence>
<dbReference type="Proteomes" id="UP000281406">
    <property type="component" value="Unassembled WGS sequence"/>
</dbReference>
<dbReference type="InterPro" id="IPR030456">
    <property type="entry name" value="TF_fork_head_CS_2"/>
</dbReference>
<feature type="compositionally biased region" description="Low complexity" evidence="7">
    <location>
        <begin position="87"/>
        <end position="97"/>
    </location>
</feature>
<feature type="region of interest" description="Disordered" evidence="7">
    <location>
        <begin position="1"/>
        <end position="24"/>
    </location>
</feature>
<dbReference type="OrthoDB" id="5954824at2759"/>
<comment type="subcellular location">
    <subcellularLocation>
        <location evidence="1 6">Nucleus</location>
    </subcellularLocation>
</comment>
<dbReference type="GO" id="GO:0003700">
    <property type="term" value="F:DNA-binding transcription factor activity"/>
    <property type="evidence" value="ECO:0007669"/>
    <property type="project" value="InterPro"/>
</dbReference>
<organism evidence="9 10">
    <name type="scientific">Anabarilius grahami</name>
    <name type="common">Kanglang fish</name>
    <name type="synonym">Barilius grahami</name>
    <dbReference type="NCBI Taxonomy" id="495550"/>
    <lineage>
        <taxon>Eukaryota</taxon>
        <taxon>Metazoa</taxon>
        <taxon>Chordata</taxon>
        <taxon>Craniata</taxon>
        <taxon>Vertebrata</taxon>
        <taxon>Euteleostomi</taxon>
        <taxon>Actinopterygii</taxon>
        <taxon>Neopterygii</taxon>
        <taxon>Teleostei</taxon>
        <taxon>Ostariophysi</taxon>
        <taxon>Cypriniformes</taxon>
        <taxon>Xenocyprididae</taxon>
        <taxon>Xenocypridinae</taxon>
        <taxon>Xenocypridinae incertae sedis</taxon>
        <taxon>Anabarilius</taxon>
    </lineage>
</organism>
<dbReference type="PANTHER" id="PTHR13962">
    <property type="entry name" value="FORKHEAD BOX PROTEIN N3-LIKE PROTEIN-RELATED"/>
    <property type="match status" value="1"/>
</dbReference>
<dbReference type="PROSITE" id="PS00658">
    <property type="entry name" value="FORK_HEAD_2"/>
    <property type="match status" value="1"/>
</dbReference>
<feature type="region of interest" description="Disordered" evidence="7">
    <location>
        <begin position="232"/>
        <end position="259"/>
    </location>
</feature>
<dbReference type="InterPro" id="IPR001766">
    <property type="entry name" value="Fork_head_dom"/>
</dbReference>
<dbReference type="PROSITE" id="PS00657">
    <property type="entry name" value="FORK_HEAD_1"/>
    <property type="match status" value="1"/>
</dbReference>
<dbReference type="SUPFAM" id="SSF46785">
    <property type="entry name" value="Winged helix' DNA-binding domain"/>
    <property type="match status" value="1"/>
</dbReference>
<feature type="region of interest" description="Disordered" evidence="7">
    <location>
        <begin position="319"/>
        <end position="358"/>
    </location>
</feature>
<feature type="compositionally biased region" description="Polar residues" evidence="7">
    <location>
        <begin position="241"/>
        <end position="253"/>
    </location>
</feature>
<feature type="region of interest" description="Disordered" evidence="7">
    <location>
        <begin position="75"/>
        <end position="110"/>
    </location>
</feature>
<proteinExistence type="predicted"/>
<evidence type="ECO:0000256" key="4">
    <source>
        <dbReference type="ARBA" id="ARBA00023163"/>
    </source>
</evidence>
<dbReference type="PANTHER" id="PTHR13962:SF32">
    <property type="entry name" value="FORKHEAD BOX PROTEIN N3"/>
    <property type="match status" value="1"/>
</dbReference>
<keyword evidence="4" id="KW-0804">Transcription</keyword>
<dbReference type="AlphaFoldDB" id="A0A3N0YJ24"/>
<dbReference type="InterPro" id="IPR036390">
    <property type="entry name" value="WH_DNA-bd_sf"/>
</dbReference>
<name>A0A3N0YJ24_ANAGA</name>
<dbReference type="Gene3D" id="1.10.10.10">
    <property type="entry name" value="Winged helix-like DNA-binding domain superfamily/Winged helix DNA-binding domain"/>
    <property type="match status" value="1"/>
</dbReference>
<dbReference type="InterPro" id="IPR047119">
    <property type="entry name" value="FOXN2/3-like"/>
</dbReference>
<dbReference type="SMART" id="SM00339">
    <property type="entry name" value="FH"/>
    <property type="match status" value="1"/>
</dbReference>
<protein>
    <submittedName>
        <fullName evidence="9">Forkhead box protein N3</fullName>
    </submittedName>
</protein>
<dbReference type="Pfam" id="PF00250">
    <property type="entry name" value="Forkhead"/>
    <property type="match status" value="1"/>
</dbReference>
<keyword evidence="2" id="KW-0805">Transcription regulation</keyword>
<reference evidence="9 10" key="1">
    <citation type="submission" date="2018-10" db="EMBL/GenBank/DDBJ databases">
        <title>Genome assembly for a Yunnan-Guizhou Plateau 3E fish, Anabarilius grahami (Regan), and its evolutionary and genetic applications.</title>
        <authorList>
            <person name="Jiang W."/>
        </authorList>
    </citation>
    <scope>NUCLEOTIDE SEQUENCE [LARGE SCALE GENOMIC DNA]</scope>
    <source>
        <strain evidence="9">AG-KIZ</strain>
        <tissue evidence="9">Muscle</tissue>
    </source>
</reference>
<evidence type="ECO:0000313" key="9">
    <source>
        <dbReference type="EMBL" id="ROL46242.1"/>
    </source>
</evidence>
<evidence type="ECO:0000256" key="5">
    <source>
        <dbReference type="ARBA" id="ARBA00023242"/>
    </source>
</evidence>
<dbReference type="EMBL" id="RJVU01039986">
    <property type="protein sequence ID" value="ROL46242.1"/>
    <property type="molecule type" value="Genomic_DNA"/>
</dbReference>
<evidence type="ECO:0000259" key="8">
    <source>
        <dbReference type="PROSITE" id="PS50039"/>
    </source>
</evidence>
<evidence type="ECO:0000256" key="6">
    <source>
        <dbReference type="PROSITE-ProRule" id="PRU00089"/>
    </source>
</evidence>
<dbReference type="PROSITE" id="PS50039">
    <property type="entry name" value="FORK_HEAD_3"/>
    <property type="match status" value="1"/>
</dbReference>
<gene>
    <name evidence="9" type="ORF">DPX16_6276</name>
</gene>
<dbReference type="GO" id="GO:0005634">
    <property type="term" value="C:nucleus"/>
    <property type="evidence" value="ECO:0007669"/>
    <property type="project" value="UniProtKB-SubCell"/>
</dbReference>
<feature type="domain" description="Fork-head" evidence="8">
    <location>
        <begin position="112"/>
        <end position="224"/>
    </location>
</feature>
<accession>A0A3N0YJ24</accession>
<sequence length="475" mass="52000">MGPVVMPPGKKAEGPSSGSVARGLSQLYQDTEAADLSLALSASLSRAEDEELTSLSWLHESTDLLTSLGHSGLRSVSPLQDANGGREPSSSPSSSPEPSEPPYHLSTGPSRKPPYSFSCLIFMAIEDAPSKRLPVKDIYGWILEHFPYFASAPTGWKNSVRHNLSLNKCFKKVDKDRSQRGVIWFCQAGELEPYLDAMPELVNDSIGKGSLWSIDPDYRHNLIQALKKTPYHPYSPRLPKPSTSPSASPQQYHSPPLWPGSPLFRKNGGVLLQVPQRVIQHSSRVAAQGLFPVIRPLPLSPVSKRTTAVRSALGDYLTRGKNSLCSDSPPPSDDQQEDHTYSSSQSPSTKGDISSSLSSCSTQGSLSVYSHGQEATVTEVKEEQKDFPLDASPPLPQLLQRRRLLWTKGHLRTPGDTLPLKKRRAENLLVKEEEDEEMKEAAGSLLHLAGVRTGSNKNAQRACKVQKELKEEASD</sequence>
<keyword evidence="5 6" id="KW-0539">Nucleus</keyword>
<dbReference type="InterPro" id="IPR036388">
    <property type="entry name" value="WH-like_DNA-bd_sf"/>
</dbReference>
<comment type="caution">
    <text evidence="9">The sequence shown here is derived from an EMBL/GenBank/DDBJ whole genome shotgun (WGS) entry which is preliminary data.</text>
</comment>
<keyword evidence="3 6" id="KW-0238">DNA-binding</keyword>
<evidence type="ECO:0000313" key="10">
    <source>
        <dbReference type="Proteomes" id="UP000281406"/>
    </source>
</evidence>
<feature type="compositionally biased region" description="Polar residues" evidence="7">
    <location>
        <begin position="341"/>
        <end position="353"/>
    </location>
</feature>
<evidence type="ECO:0000256" key="1">
    <source>
        <dbReference type="ARBA" id="ARBA00004123"/>
    </source>
</evidence>
<dbReference type="InterPro" id="IPR018122">
    <property type="entry name" value="TF_fork_head_CS_1"/>
</dbReference>